<feature type="region of interest" description="Disordered" evidence="1">
    <location>
        <begin position="1"/>
        <end position="26"/>
    </location>
</feature>
<proteinExistence type="predicted"/>
<accession>A0A238VF12</accession>
<dbReference type="EMBL" id="FZNS01000001">
    <property type="protein sequence ID" value="SNR32811.1"/>
    <property type="molecule type" value="Genomic_DNA"/>
</dbReference>
<dbReference type="SUPFAM" id="SSF55298">
    <property type="entry name" value="YjgF-like"/>
    <property type="match status" value="1"/>
</dbReference>
<keyword evidence="3" id="KW-1185">Reference proteome</keyword>
<gene>
    <name evidence="2" type="ORF">SAMN06269173_101552</name>
</gene>
<dbReference type="Proteomes" id="UP000198310">
    <property type="component" value="Unassembled WGS sequence"/>
</dbReference>
<dbReference type="AlphaFoldDB" id="A0A238VF12"/>
<evidence type="ECO:0000313" key="2">
    <source>
        <dbReference type="EMBL" id="SNR32811.1"/>
    </source>
</evidence>
<evidence type="ECO:0000256" key="1">
    <source>
        <dbReference type="SAM" id="MobiDB-lite"/>
    </source>
</evidence>
<protein>
    <submittedName>
        <fullName evidence="2">Uncharacterized protein</fullName>
    </submittedName>
</protein>
<organism evidence="2 3">
    <name type="scientific">Hymenobacter mucosus</name>
    <dbReference type="NCBI Taxonomy" id="1411120"/>
    <lineage>
        <taxon>Bacteria</taxon>
        <taxon>Pseudomonadati</taxon>
        <taxon>Bacteroidota</taxon>
        <taxon>Cytophagia</taxon>
        <taxon>Cytophagales</taxon>
        <taxon>Hymenobacteraceae</taxon>
        <taxon>Hymenobacter</taxon>
    </lineage>
</organism>
<reference evidence="3" key="1">
    <citation type="submission" date="2017-06" db="EMBL/GenBank/DDBJ databases">
        <authorList>
            <person name="Varghese N."/>
            <person name="Submissions S."/>
        </authorList>
    </citation>
    <scope>NUCLEOTIDE SEQUENCE [LARGE SCALE GENOMIC DNA]</scope>
    <source>
        <strain evidence="3">DSM 28041</strain>
    </source>
</reference>
<dbReference type="InterPro" id="IPR035959">
    <property type="entry name" value="RutC-like_sf"/>
</dbReference>
<dbReference type="Gene3D" id="3.30.1330.40">
    <property type="entry name" value="RutC-like"/>
    <property type="match status" value="1"/>
</dbReference>
<sequence>MQESNMVEVAGTTARDGTPTTGRDAYAQTKRVLEKIKEAL</sequence>
<evidence type="ECO:0000313" key="3">
    <source>
        <dbReference type="Proteomes" id="UP000198310"/>
    </source>
</evidence>
<dbReference type="RefSeq" id="WP_262489918.1">
    <property type="nucleotide sequence ID" value="NZ_FZNS01000001.1"/>
</dbReference>
<name>A0A238VF12_9BACT</name>